<dbReference type="Pfam" id="PF08616">
    <property type="entry name" value="SPA"/>
    <property type="match status" value="1"/>
</dbReference>
<dbReference type="PANTHER" id="PTHR28245">
    <property type="entry name" value="ARF3-INTERACTING PROTEIN 1"/>
    <property type="match status" value="1"/>
</dbReference>
<feature type="domain" description="UDENN" evidence="2">
    <location>
        <begin position="9"/>
        <end position="547"/>
    </location>
</feature>
<dbReference type="OrthoDB" id="66409at2759"/>
<keyword evidence="4" id="KW-1185">Reference proteome</keyword>
<dbReference type="PROSITE" id="PS50211">
    <property type="entry name" value="DENN"/>
    <property type="match status" value="1"/>
</dbReference>
<dbReference type="InterPro" id="IPR012860">
    <property type="entry name" value="Afi1_N"/>
</dbReference>
<sequence>MSGDAQHVQYILLAEFDIDKGASLTHQYPSDTGTNEQMLSELMLPDGAHMRSEDWTILFLNQKIEDSEKTVTENDDGNNTEEKPLLYVLNLVRTKHDVTARRGANVRAMAICTRHQYLHIYKPVLLLAMENYFQAPSIAILESLYRAVNSMDLSHIPDFTFHERQILRAAESKDMFEEKFLAMEAHRNLSNGMANSASTDKLSELGMSQYGGSAMNMHASEEIDGTPERMRRGTYIDLTSGQRREMLPTIGKDRHFYETKVVYDGIKLPIRVPLTLNAEEVGDFSLIKLLTTFSPSVVTPSTHPYHPHLDTNGSTTHPIIILLNALITQKRIIFLGHGHPSGEVANYVLAACSMGSGCGTTLRGFTERAFPYANLASVDDLSKCPGFIAGVTNPTFEDHSSWWDVLCNISTGKITVSRDIEPIAPAGKRHSDANDDFAMGSLSIGRASSTSLAMSRYSSSDASDTNTDNEFMNDVLSAIHSHYGEAAIRAKFEEYMQRFVRLAALYEIETYHSTKIGSPASKIPDPLGIHGESLVFVDDAARQREVAANTNRIEGWRQTISYRYYQKDYIANGNRSVIQNMDVYRHISRLKMLRNMPEEQVIALFKLFLDVIKTDDQITEFLSYLPQNQGGLLPLGFGLFHQSPQVRRYTVDFFNRLDEHVVGRRFTQTLNRFQKLAYERLNHNPINSEQLNKRHSTPMGGQHGYGRSPTPIDQY</sequence>
<dbReference type="Pfam" id="PF07792">
    <property type="entry name" value="Afi1"/>
    <property type="match status" value="1"/>
</dbReference>
<organism evidence="3 4">
    <name type="scientific">Mortierella isabellina</name>
    <name type="common">Filamentous fungus</name>
    <name type="synonym">Umbelopsis isabellina</name>
    <dbReference type="NCBI Taxonomy" id="91625"/>
    <lineage>
        <taxon>Eukaryota</taxon>
        <taxon>Fungi</taxon>
        <taxon>Fungi incertae sedis</taxon>
        <taxon>Mucoromycota</taxon>
        <taxon>Mucoromycotina</taxon>
        <taxon>Umbelopsidomycetes</taxon>
        <taxon>Umbelopsidales</taxon>
        <taxon>Umbelopsidaceae</taxon>
        <taxon>Umbelopsis</taxon>
    </lineage>
</organism>
<evidence type="ECO:0000259" key="2">
    <source>
        <dbReference type="PROSITE" id="PS50211"/>
    </source>
</evidence>
<name>A0A8H7U7K4_MORIS</name>
<dbReference type="GO" id="GO:0051666">
    <property type="term" value="P:actin cortical patch localization"/>
    <property type="evidence" value="ECO:0007669"/>
    <property type="project" value="TreeGrafter"/>
</dbReference>
<reference evidence="3" key="1">
    <citation type="submission" date="2020-12" db="EMBL/GenBank/DDBJ databases">
        <title>Metabolic potential, ecology and presence of endohyphal bacteria is reflected in genomic diversity of Mucoromycotina.</title>
        <authorList>
            <person name="Muszewska A."/>
            <person name="Okrasinska A."/>
            <person name="Steczkiewicz K."/>
            <person name="Drgas O."/>
            <person name="Orlowska M."/>
            <person name="Perlinska-Lenart U."/>
            <person name="Aleksandrzak-Piekarczyk T."/>
            <person name="Szatraj K."/>
            <person name="Zielenkiewicz U."/>
            <person name="Pilsyk S."/>
            <person name="Malc E."/>
            <person name="Mieczkowski P."/>
            <person name="Kruszewska J.S."/>
            <person name="Biernat P."/>
            <person name="Pawlowska J."/>
        </authorList>
    </citation>
    <scope>NUCLEOTIDE SEQUENCE</scope>
    <source>
        <strain evidence="3">WA0000067209</strain>
    </source>
</reference>
<dbReference type="GO" id="GO:0005886">
    <property type="term" value="C:plasma membrane"/>
    <property type="evidence" value="ECO:0007669"/>
    <property type="project" value="TreeGrafter"/>
</dbReference>
<proteinExistence type="predicted"/>
<dbReference type="InterPro" id="IPR052809">
    <property type="entry name" value="Actin_polarity_regulatory"/>
</dbReference>
<dbReference type="AlphaFoldDB" id="A0A8H7U7K4"/>
<evidence type="ECO:0000313" key="3">
    <source>
        <dbReference type="EMBL" id="KAG2174306.1"/>
    </source>
</evidence>
<protein>
    <recommendedName>
        <fullName evidence="2">UDENN domain-containing protein</fullName>
    </recommendedName>
</protein>
<dbReference type="EMBL" id="JAEPQZ010000013">
    <property type="protein sequence ID" value="KAG2174306.1"/>
    <property type="molecule type" value="Genomic_DNA"/>
</dbReference>
<evidence type="ECO:0000313" key="4">
    <source>
        <dbReference type="Proteomes" id="UP000654370"/>
    </source>
</evidence>
<dbReference type="InterPro" id="IPR037516">
    <property type="entry name" value="Tripartite_DENN"/>
</dbReference>
<evidence type="ECO:0000256" key="1">
    <source>
        <dbReference type="SAM" id="MobiDB-lite"/>
    </source>
</evidence>
<comment type="caution">
    <text evidence="3">The sequence shown here is derived from an EMBL/GenBank/DDBJ whole genome shotgun (WGS) entry which is preliminary data.</text>
</comment>
<dbReference type="PANTHER" id="PTHR28245:SF1">
    <property type="entry name" value="ARF3-INTERACTING PROTEIN 1"/>
    <property type="match status" value="1"/>
</dbReference>
<accession>A0A8H7U7K4</accession>
<gene>
    <name evidence="3" type="ORF">INT43_004329</name>
</gene>
<dbReference type="Proteomes" id="UP000654370">
    <property type="component" value="Unassembled WGS sequence"/>
</dbReference>
<feature type="region of interest" description="Disordered" evidence="1">
    <location>
        <begin position="686"/>
        <end position="715"/>
    </location>
</feature>